<feature type="compositionally biased region" description="Polar residues" evidence="1">
    <location>
        <begin position="1"/>
        <end position="10"/>
    </location>
</feature>
<sequence>MNPTETSFGQSEELSKEMSLEEKMGLEIGELHRIAGGTRSPMTAVVVKSQCIGNLTNG</sequence>
<evidence type="ECO:0000256" key="1">
    <source>
        <dbReference type="SAM" id="MobiDB-lite"/>
    </source>
</evidence>
<evidence type="ECO:0000313" key="2">
    <source>
        <dbReference type="EMBL" id="ACL47809.1"/>
    </source>
</evidence>
<name>B8HZG1_CYAP4</name>
<dbReference type="HOGENOM" id="CLU_2971858_0_0_3"/>
<dbReference type="EMBL" id="CP001346">
    <property type="protein sequence ID" value="ACL47809.1"/>
    <property type="molecule type" value="Genomic_DNA"/>
</dbReference>
<organism evidence="2">
    <name type="scientific">Cyanothece sp. (strain PCC 7425 / ATCC 29141)</name>
    <dbReference type="NCBI Taxonomy" id="395961"/>
    <lineage>
        <taxon>Bacteria</taxon>
        <taxon>Bacillati</taxon>
        <taxon>Cyanobacteriota</taxon>
        <taxon>Cyanophyceae</taxon>
        <taxon>Gomontiellales</taxon>
        <taxon>Cyanothecaceae</taxon>
        <taxon>Cyanothece</taxon>
    </lineage>
</organism>
<protein>
    <submittedName>
        <fullName evidence="2">Uncharacterized protein</fullName>
    </submittedName>
</protein>
<geneLocation type="plasmid" evidence="2">
    <name>pP742502</name>
</geneLocation>
<accession>B8HZG1</accession>
<feature type="region of interest" description="Disordered" evidence="1">
    <location>
        <begin position="1"/>
        <end position="20"/>
    </location>
</feature>
<gene>
    <name evidence="2" type="ordered locus">Cyan7425_0110</name>
</gene>
<keyword evidence="2" id="KW-0614">Plasmid</keyword>
<dbReference type="KEGG" id="cyn:Cyan7425_0110"/>
<reference evidence="2" key="1">
    <citation type="submission" date="2009-01" db="EMBL/GenBank/DDBJ databases">
        <title>Complete sequence of plasmid2 Cyanothece sp. PCC 7425.</title>
        <authorList>
            <consortium name="US DOE Joint Genome Institute"/>
            <person name="Lucas S."/>
            <person name="Copeland A."/>
            <person name="Lapidus A."/>
            <person name="Glavina del Rio T."/>
            <person name="Dalin E."/>
            <person name="Tice H."/>
            <person name="Bruce D."/>
            <person name="Goodwin L."/>
            <person name="Pitluck S."/>
            <person name="Sims D."/>
            <person name="Meineke L."/>
            <person name="Brettin T."/>
            <person name="Detter J.C."/>
            <person name="Han C."/>
            <person name="Larimer F."/>
            <person name="Land M."/>
            <person name="Hauser L."/>
            <person name="Kyrpides N."/>
            <person name="Ovchinnikova G."/>
            <person name="Liberton M."/>
            <person name="Stoeckel J."/>
            <person name="Banerjee A."/>
            <person name="Singh A."/>
            <person name="Page L."/>
            <person name="Sato H."/>
            <person name="Zhao L."/>
            <person name="Sherman L."/>
            <person name="Pakrasi H."/>
            <person name="Richardson P."/>
        </authorList>
    </citation>
    <scope>NUCLEOTIDE SEQUENCE</scope>
    <source>
        <strain evidence="2">PCC 7425</strain>
        <plasmid evidence="2">pP742502</plasmid>
    </source>
</reference>
<dbReference type="AlphaFoldDB" id="B8HZG1"/>
<proteinExistence type="predicted"/>